<evidence type="ECO:0000256" key="3">
    <source>
        <dbReference type="ARBA" id="ARBA00022722"/>
    </source>
</evidence>
<dbReference type="Proteomes" id="UP000627292">
    <property type="component" value="Unassembled WGS sequence"/>
</dbReference>
<sequence length="113" mass="13227">MFKQGKSFLVFPVKVVFYQPEIVGYSLQTGVGAGTRHFKRAVHRNRIKRLMRESYRLHAAPLQQYLLEQQKPLAVFLLYIDKVLPDQELLHQKMPVVIRRLIKELHEVDATAT</sequence>
<dbReference type="InterPro" id="IPR000100">
    <property type="entry name" value="RNase_P"/>
</dbReference>
<gene>
    <name evidence="7" type="ORF">GCM10011379_53460</name>
</gene>
<keyword evidence="3" id="KW-0540">Nuclease</keyword>
<comment type="function">
    <text evidence="1">RNaseP catalyzes the removal of the 5'-leader sequence from pre-tRNA to produce the mature 5'-terminus. It can also cleave other RNA substrates such as 4.5S RNA. The protein component plays an auxiliary but essential role in vivo by binding to the 5'-leader sequence and broadening the substrate specificity of the ribozyme.</text>
</comment>
<name>A0A917MZ19_9BACT</name>
<evidence type="ECO:0000256" key="1">
    <source>
        <dbReference type="ARBA" id="ARBA00002663"/>
    </source>
</evidence>
<reference evidence="7" key="1">
    <citation type="journal article" date="2014" name="Int. J. Syst. Evol. Microbiol.">
        <title>Complete genome sequence of Corynebacterium casei LMG S-19264T (=DSM 44701T), isolated from a smear-ripened cheese.</title>
        <authorList>
            <consortium name="US DOE Joint Genome Institute (JGI-PGF)"/>
            <person name="Walter F."/>
            <person name="Albersmeier A."/>
            <person name="Kalinowski J."/>
            <person name="Ruckert C."/>
        </authorList>
    </citation>
    <scope>NUCLEOTIDE SEQUENCE</scope>
    <source>
        <strain evidence="7">CGMCC 1.15290</strain>
    </source>
</reference>
<accession>A0A917MZ19</accession>
<evidence type="ECO:0000313" key="8">
    <source>
        <dbReference type="Proteomes" id="UP000627292"/>
    </source>
</evidence>
<dbReference type="Gene3D" id="3.30.230.10">
    <property type="match status" value="1"/>
</dbReference>
<proteinExistence type="predicted"/>
<keyword evidence="5" id="KW-0378">Hydrolase</keyword>
<evidence type="ECO:0000256" key="6">
    <source>
        <dbReference type="ARBA" id="ARBA00022884"/>
    </source>
</evidence>
<evidence type="ECO:0000313" key="7">
    <source>
        <dbReference type="EMBL" id="GGH81291.1"/>
    </source>
</evidence>
<dbReference type="SUPFAM" id="SSF54211">
    <property type="entry name" value="Ribosomal protein S5 domain 2-like"/>
    <property type="match status" value="1"/>
</dbReference>
<dbReference type="AlphaFoldDB" id="A0A917MZ19"/>
<dbReference type="InterPro" id="IPR020539">
    <property type="entry name" value="RNase_P_CS"/>
</dbReference>
<dbReference type="PROSITE" id="PS00648">
    <property type="entry name" value="RIBONUCLEASE_P"/>
    <property type="match status" value="1"/>
</dbReference>
<dbReference type="GO" id="GO:0004526">
    <property type="term" value="F:ribonuclease P activity"/>
    <property type="evidence" value="ECO:0007669"/>
    <property type="project" value="InterPro"/>
</dbReference>
<dbReference type="InterPro" id="IPR014721">
    <property type="entry name" value="Ribsml_uS5_D2-typ_fold_subgr"/>
</dbReference>
<dbReference type="GO" id="GO:0008033">
    <property type="term" value="P:tRNA processing"/>
    <property type="evidence" value="ECO:0007669"/>
    <property type="project" value="UniProtKB-KW"/>
</dbReference>
<evidence type="ECO:0000256" key="4">
    <source>
        <dbReference type="ARBA" id="ARBA00022759"/>
    </source>
</evidence>
<reference evidence="7" key="2">
    <citation type="submission" date="2020-09" db="EMBL/GenBank/DDBJ databases">
        <authorList>
            <person name="Sun Q."/>
            <person name="Zhou Y."/>
        </authorList>
    </citation>
    <scope>NUCLEOTIDE SEQUENCE</scope>
    <source>
        <strain evidence="7">CGMCC 1.15290</strain>
    </source>
</reference>
<protein>
    <submittedName>
        <fullName evidence="7">Uncharacterized protein</fullName>
    </submittedName>
</protein>
<dbReference type="GO" id="GO:0000049">
    <property type="term" value="F:tRNA binding"/>
    <property type="evidence" value="ECO:0007669"/>
    <property type="project" value="InterPro"/>
</dbReference>
<evidence type="ECO:0000256" key="5">
    <source>
        <dbReference type="ARBA" id="ARBA00022801"/>
    </source>
</evidence>
<comment type="caution">
    <text evidence="7">The sequence shown here is derived from an EMBL/GenBank/DDBJ whole genome shotgun (WGS) entry which is preliminary data.</text>
</comment>
<keyword evidence="2" id="KW-0819">tRNA processing</keyword>
<keyword evidence="6" id="KW-0694">RNA-binding</keyword>
<dbReference type="Pfam" id="PF00825">
    <property type="entry name" value="Ribonuclease_P"/>
    <property type="match status" value="1"/>
</dbReference>
<dbReference type="InterPro" id="IPR020568">
    <property type="entry name" value="Ribosomal_Su5_D2-typ_SF"/>
</dbReference>
<organism evidence="7 8">
    <name type="scientific">Filimonas zeae</name>
    <dbReference type="NCBI Taxonomy" id="1737353"/>
    <lineage>
        <taxon>Bacteria</taxon>
        <taxon>Pseudomonadati</taxon>
        <taxon>Bacteroidota</taxon>
        <taxon>Chitinophagia</taxon>
        <taxon>Chitinophagales</taxon>
        <taxon>Chitinophagaceae</taxon>
        <taxon>Filimonas</taxon>
    </lineage>
</organism>
<keyword evidence="4" id="KW-0255">Endonuclease</keyword>
<dbReference type="EMBL" id="BMIB01000006">
    <property type="protein sequence ID" value="GGH81291.1"/>
    <property type="molecule type" value="Genomic_DNA"/>
</dbReference>
<keyword evidence="8" id="KW-1185">Reference proteome</keyword>
<evidence type="ECO:0000256" key="2">
    <source>
        <dbReference type="ARBA" id="ARBA00022694"/>
    </source>
</evidence>